<evidence type="ECO:0000256" key="3">
    <source>
        <dbReference type="ARBA" id="ARBA00023163"/>
    </source>
</evidence>
<dbReference type="InterPro" id="IPR008920">
    <property type="entry name" value="TF_FadR/GntR_C"/>
</dbReference>
<keyword evidence="1" id="KW-0805">Transcription regulation</keyword>
<dbReference type="Pfam" id="PF00392">
    <property type="entry name" value="GntR"/>
    <property type="match status" value="1"/>
</dbReference>
<dbReference type="Gene3D" id="1.10.10.10">
    <property type="entry name" value="Winged helix-like DNA-binding domain superfamily/Winged helix DNA-binding domain"/>
    <property type="match status" value="1"/>
</dbReference>
<dbReference type="Gene3D" id="1.20.120.530">
    <property type="entry name" value="GntR ligand-binding domain-like"/>
    <property type="match status" value="1"/>
</dbReference>
<evidence type="ECO:0000313" key="5">
    <source>
        <dbReference type="EMBL" id="NEE03359.1"/>
    </source>
</evidence>
<dbReference type="SUPFAM" id="SSF46785">
    <property type="entry name" value="Winged helix' DNA-binding domain"/>
    <property type="match status" value="1"/>
</dbReference>
<dbReference type="InterPro" id="IPR036390">
    <property type="entry name" value="WH_DNA-bd_sf"/>
</dbReference>
<organism evidence="5 6">
    <name type="scientific">Phytoactinopolyspora halotolerans</name>
    <dbReference type="NCBI Taxonomy" id="1981512"/>
    <lineage>
        <taxon>Bacteria</taxon>
        <taxon>Bacillati</taxon>
        <taxon>Actinomycetota</taxon>
        <taxon>Actinomycetes</taxon>
        <taxon>Jiangellales</taxon>
        <taxon>Jiangellaceae</taxon>
        <taxon>Phytoactinopolyspora</taxon>
    </lineage>
</organism>
<reference evidence="5 6" key="1">
    <citation type="submission" date="2020-02" db="EMBL/GenBank/DDBJ databases">
        <authorList>
            <person name="Li X.-J."/>
            <person name="Han X.-M."/>
        </authorList>
    </citation>
    <scope>NUCLEOTIDE SEQUENCE [LARGE SCALE GENOMIC DNA]</scope>
    <source>
        <strain evidence="5 6">CCTCC AB 2017055</strain>
    </source>
</reference>
<protein>
    <submittedName>
        <fullName evidence="5">GntR family transcriptional regulator</fullName>
    </submittedName>
</protein>
<feature type="domain" description="HTH gntR-type" evidence="4">
    <location>
        <begin position="14"/>
        <end position="81"/>
    </location>
</feature>
<keyword evidence="3" id="KW-0804">Transcription</keyword>
<dbReference type="AlphaFoldDB" id="A0A6L9SE91"/>
<dbReference type="Proteomes" id="UP000475214">
    <property type="component" value="Unassembled WGS sequence"/>
</dbReference>
<proteinExistence type="predicted"/>
<dbReference type="RefSeq" id="WP_163742957.1">
    <property type="nucleotide sequence ID" value="NZ_JAAGOA010000021.1"/>
</dbReference>
<dbReference type="SMART" id="SM00345">
    <property type="entry name" value="HTH_GNTR"/>
    <property type="match status" value="1"/>
</dbReference>
<accession>A0A6L9SE91</accession>
<dbReference type="EMBL" id="JAAGOA010000021">
    <property type="protein sequence ID" value="NEE03359.1"/>
    <property type="molecule type" value="Genomic_DNA"/>
</dbReference>
<dbReference type="PANTHER" id="PTHR43537">
    <property type="entry name" value="TRANSCRIPTIONAL REGULATOR, GNTR FAMILY"/>
    <property type="match status" value="1"/>
</dbReference>
<evidence type="ECO:0000256" key="2">
    <source>
        <dbReference type="ARBA" id="ARBA00023125"/>
    </source>
</evidence>
<dbReference type="SUPFAM" id="SSF48008">
    <property type="entry name" value="GntR ligand-binding domain-like"/>
    <property type="match status" value="1"/>
</dbReference>
<dbReference type="PROSITE" id="PS50949">
    <property type="entry name" value="HTH_GNTR"/>
    <property type="match status" value="1"/>
</dbReference>
<keyword evidence="6" id="KW-1185">Reference proteome</keyword>
<dbReference type="GO" id="GO:0003677">
    <property type="term" value="F:DNA binding"/>
    <property type="evidence" value="ECO:0007669"/>
    <property type="project" value="UniProtKB-KW"/>
</dbReference>
<name>A0A6L9SE91_9ACTN</name>
<keyword evidence="2" id="KW-0238">DNA-binding</keyword>
<dbReference type="GO" id="GO:0003700">
    <property type="term" value="F:DNA-binding transcription factor activity"/>
    <property type="evidence" value="ECO:0007669"/>
    <property type="project" value="InterPro"/>
</dbReference>
<dbReference type="InterPro" id="IPR036388">
    <property type="entry name" value="WH-like_DNA-bd_sf"/>
</dbReference>
<dbReference type="InterPro" id="IPR011711">
    <property type="entry name" value="GntR_C"/>
</dbReference>
<dbReference type="InterPro" id="IPR000524">
    <property type="entry name" value="Tscrpt_reg_HTH_GntR"/>
</dbReference>
<comment type="caution">
    <text evidence="5">The sequence shown here is derived from an EMBL/GenBank/DDBJ whole genome shotgun (WGS) entry which is preliminary data.</text>
</comment>
<gene>
    <name evidence="5" type="ORF">G1H10_24635</name>
</gene>
<sequence length="223" mass="24740">MSQPSSIRRIKHASSLRAEVERALSAAIVSGELEPGALVSVPTLAAQFAVSATPVREAMLDLEKRGFVEPVRNKGFRVTHVGEDDLRQVVQVRRWLEVPAIGIVARSFPADRIDHYRELADRIVTAAAAADFPEYLAADTDFHLALMELTRNGRLVDIVADLRRQTRLVGLADMKNTVELKHSAQEHHALLDLLVEGRADDAEALMHQHIGHILGWWAGRTEN</sequence>
<dbReference type="PANTHER" id="PTHR43537:SF45">
    <property type="entry name" value="GNTR FAMILY REGULATORY PROTEIN"/>
    <property type="match status" value="1"/>
</dbReference>
<evidence type="ECO:0000256" key="1">
    <source>
        <dbReference type="ARBA" id="ARBA00023015"/>
    </source>
</evidence>
<dbReference type="Pfam" id="PF07729">
    <property type="entry name" value="FCD"/>
    <property type="match status" value="1"/>
</dbReference>
<evidence type="ECO:0000313" key="6">
    <source>
        <dbReference type="Proteomes" id="UP000475214"/>
    </source>
</evidence>
<evidence type="ECO:0000259" key="4">
    <source>
        <dbReference type="PROSITE" id="PS50949"/>
    </source>
</evidence>
<dbReference type="CDD" id="cd07377">
    <property type="entry name" value="WHTH_GntR"/>
    <property type="match status" value="1"/>
</dbReference>
<dbReference type="SMART" id="SM00895">
    <property type="entry name" value="FCD"/>
    <property type="match status" value="1"/>
</dbReference>